<organism evidence="1 2">
    <name type="scientific">Lepidopterella palustris CBS 459.81</name>
    <dbReference type="NCBI Taxonomy" id="1314670"/>
    <lineage>
        <taxon>Eukaryota</taxon>
        <taxon>Fungi</taxon>
        <taxon>Dikarya</taxon>
        <taxon>Ascomycota</taxon>
        <taxon>Pezizomycotina</taxon>
        <taxon>Dothideomycetes</taxon>
        <taxon>Pleosporomycetidae</taxon>
        <taxon>Mytilinidiales</taxon>
        <taxon>Argynnaceae</taxon>
        <taxon>Lepidopterella</taxon>
    </lineage>
</organism>
<feature type="non-terminal residue" evidence="1">
    <location>
        <position position="1"/>
    </location>
</feature>
<protein>
    <submittedName>
        <fullName evidence="1">Uncharacterized protein</fullName>
    </submittedName>
</protein>
<dbReference type="Proteomes" id="UP000250266">
    <property type="component" value="Unassembled WGS sequence"/>
</dbReference>
<reference evidence="1 2" key="1">
    <citation type="journal article" date="2016" name="Nat. Commun.">
        <title>Ectomycorrhizal ecology is imprinted in the genome of the dominant symbiotic fungus Cenococcum geophilum.</title>
        <authorList>
            <consortium name="DOE Joint Genome Institute"/>
            <person name="Peter M."/>
            <person name="Kohler A."/>
            <person name="Ohm R.A."/>
            <person name="Kuo A."/>
            <person name="Krutzmann J."/>
            <person name="Morin E."/>
            <person name="Arend M."/>
            <person name="Barry K.W."/>
            <person name="Binder M."/>
            <person name="Choi C."/>
            <person name="Clum A."/>
            <person name="Copeland A."/>
            <person name="Grisel N."/>
            <person name="Haridas S."/>
            <person name="Kipfer T."/>
            <person name="LaButti K."/>
            <person name="Lindquist E."/>
            <person name="Lipzen A."/>
            <person name="Maire R."/>
            <person name="Meier B."/>
            <person name="Mihaltcheva S."/>
            <person name="Molinier V."/>
            <person name="Murat C."/>
            <person name="Poggeler S."/>
            <person name="Quandt C.A."/>
            <person name="Sperisen C."/>
            <person name="Tritt A."/>
            <person name="Tisserant E."/>
            <person name="Crous P.W."/>
            <person name="Henrissat B."/>
            <person name="Nehls U."/>
            <person name="Egli S."/>
            <person name="Spatafora J.W."/>
            <person name="Grigoriev I.V."/>
            <person name="Martin F.M."/>
        </authorList>
    </citation>
    <scope>NUCLEOTIDE SEQUENCE [LARGE SCALE GENOMIC DNA]</scope>
    <source>
        <strain evidence="1 2">CBS 459.81</strain>
    </source>
</reference>
<proteinExistence type="predicted"/>
<dbReference type="AlphaFoldDB" id="A0A8E2DXX5"/>
<gene>
    <name evidence="1" type="ORF">K432DRAFT_277564</name>
</gene>
<accession>A0A8E2DXX5</accession>
<sequence length="93" mass="10924">SRSDRLPDPPIFTGKRKNLPTFLTKLQYKLKGNANQYRTERARLLYAHLRLEGDVTTLVNPLIDRDINTVTQLKLFIHFTKFRKLVADTRLNK</sequence>
<name>A0A8E2DXX5_9PEZI</name>
<dbReference type="EMBL" id="KV745647">
    <property type="protein sequence ID" value="OCK73810.1"/>
    <property type="molecule type" value="Genomic_DNA"/>
</dbReference>
<keyword evidence="2" id="KW-1185">Reference proteome</keyword>
<evidence type="ECO:0000313" key="1">
    <source>
        <dbReference type="EMBL" id="OCK73810.1"/>
    </source>
</evidence>
<dbReference type="OrthoDB" id="3772590at2759"/>
<feature type="non-terminal residue" evidence="1">
    <location>
        <position position="93"/>
    </location>
</feature>
<evidence type="ECO:0000313" key="2">
    <source>
        <dbReference type="Proteomes" id="UP000250266"/>
    </source>
</evidence>